<proteinExistence type="predicted"/>
<feature type="domain" description="DUF5977" evidence="1">
    <location>
        <begin position="25"/>
        <end position="89"/>
    </location>
</feature>
<dbReference type="OrthoDB" id="1325302at2"/>
<dbReference type="RefSeq" id="WP_071636703.1">
    <property type="nucleotide sequence ID" value="NZ_MLFK01000006.1"/>
</dbReference>
<protein>
    <recommendedName>
        <fullName evidence="1">DUF5977 domain-containing protein</fullName>
    </recommendedName>
</protein>
<evidence type="ECO:0000259" key="1">
    <source>
        <dbReference type="Pfam" id="PF19404"/>
    </source>
</evidence>
<evidence type="ECO:0000313" key="2">
    <source>
        <dbReference type="EMBL" id="OIV42226.1"/>
    </source>
</evidence>
<dbReference type="AlphaFoldDB" id="A0A1J7CRF7"/>
<organism evidence="2 3">
    <name type="scientific">Flavobacterium johnsoniae</name>
    <name type="common">Cytophaga johnsonae</name>
    <dbReference type="NCBI Taxonomy" id="986"/>
    <lineage>
        <taxon>Bacteria</taxon>
        <taxon>Pseudomonadati</taxon>
        <taxon>Bacteroidota</taxon>
        <taxon>Flavobacteriia</taxon>
        <taxon>Flavobacteriales</taxon>
        <taxon>Flavobacteriaceae</taxon>
        <taxon>Flavobacterium</taxon>
    </lineage>
</organism>
<sequence length="286" mass="31548">MEENTTYKPFVYLDSYTPVEGEQVYYNTEKTLTVNKNDCLKGTTGNPVTLNAGANKFVSPISIDDANEQAQSWLQANVQAYANNLGTCTIRPTAWRGANPSCVLEPPTTLLPFDYMVIKYKWAPGAGIDLDTFTGFINTGITTLDNIWVGFGLENGLPANATAQDSYIMWGGDKRDVTGAETCLINFKKVKEVYSNLNDVQIRMAGVWRDLKATGNIDVEITTFLGGTMTKVDKDIINDEGQQVQQLNFSKNISVQGKQLSIDQVTPIGYINYSNNQSTAKVVITY</sequence>
<accession>A0A1J7CRF7</accession>
<reference evidence="2 3" key="1">
    <citation type="submission" date="2016-10" db="EMBL/GenBank/DDBJ databases">
        <title>Draft Genome Sequence of Rhizobacteria Flavobacterium johnsoniae CI04.</title>
        <authorList>
            <person name="Bravo J.I."/>
            <person name="Lozano G.L."/>
            <person name="Handelsman J."/>
        </authorList>
    </citation>
    <scope>NUCLEOTIDE SEQUENCE [LARGE SCALE GENOMIC DNA]</scope>
    <source>
        <strain evidence="2 3">CI04</strain>
    </source>
</reference>
<comment type="caution">
    <text evidence="2">The sequence shown here is derived from an EMBL/GenBank/DDBJ whole genome shotgun (WGS) entry which is preliminary data.</text>
</comment>
<name>A0A1J7CRF7_FLAJO</name>
<dbReference type="EMBL" id="MLFK01000006">
    <property type="protein sequence ID" value="OIV42226.1"/>
    <property type="molecule type" value="Genomic_DNA"/>
</dbReference>
<evidence type="ECO:0000313" key="3">
    <source>
        <dbReference type="Proteomes" id="UP000182826"/>
    </source>
</evidence>
<keyword evidence="3" id="KW-1185">Reference proteome</keyword>
<dbReference type="InterPro" id="IPR046020">
    <property type="entry name" value="DUF5977"/>
</dbReference>
<dbReference type="Pfam" id="PF19404">
    <property type="entry name" value="DUF5977"/>
    <property type="match status" value="1"/>
</dbReference>
<dbReference type="Proteomes" id="UP000182826">
    <property type="component" value="Unassembled WGS sequence"/>
</dbReference>
<gene>
    <name evidence="2" type="ORF">BKM63_11395</name>
</gene>